<name>A0A7R7ZS93_ASPCH</name>
<accession>A0A7R7ZS93</accession>
<reference evidence="1" key="2">
    <citation type="submission" date="2021-02" db="EMBL/GenBank/DDBJ databases">
        <title>Aspergillus chevalieri M1 genome sequence.</title>
        <authorList>
            <person name="Kadooka C."/>
            <person name="Mori K."/>
            <person name="Futagami T."/>
        </authorList>
    </citation>
    <scope>NUCLEOTIDE SEQUENCE</scope>
    <source>
        <strain evidence="1">M1</strain>
    </source>
</reference>
<dbReference type="Proteomes" id="UP000637239">
    <property type="component" value="Chromosome 7"/>
</dbReference>
<dbReference type="AlphaFoldDB" id="A0A7R7ZS93"/>
<organism evidence="1 2">
    <name type="scientific">Aspergillus chevalieri</name>
    <name type="common">Eurotium chevalieri</name>
    <dbReference type="NCBI Taxonomy" id="182096"/>
    <lineage>
        <taxon>Eukaryota</taxon>
        <taxon>Fungi</taxon>
        <taxon>Dikarya</taxon>
        <taxon>Ascomycota</taxon>
        <taxon>Pezizomycotina</taxon>
        <taxon>Eurotiomycetes</taxon>
        <taxon>Eurotiomycetidae</taxon>
        <taxon>Eurotiales</taxon>
        <taxon>Aspergillaceae</taxon>
        <taxon>Aspergillus</taxon>
        <taxon>Aspergillus subgen. Aspergillus</taxon>
    </lineage>
</organism>
<gene>
    <name evidence="1" type="ORF">ACHE_70302S</name>
</gene>
<sequence>MLILRVTQDMPANTEITLAYKDPIPEFDEERTRFRSWNFFLRHQRQKREAIAASLEQTYARPPTFVPRVALFDIYLDLAHGYMRKQQPEKAVAAALKTFESLGFVIEGGELPHVPSTQLVVKRWGMFHSRPSAGLCLLVRIVCSSRRFARRRSSMRALRIKRLWGRMRRLRRRRIML</sequence>
<dbReference type="RefSeq" id="XP_043139981.1">
    <property type="nucleotide sequence ID" value="XM_043282620.1"/>
</dbReference>
<evidence type="ECO:0000313" key="2">
    <source>
        <dbReference type="Proteomes" id="UP000637239"/>
    </source>
</evidence>
<proteinExistence type="predicted"/>
<protein>
    <submittedName>
        <fullName evidence="1">Uncharacterized protein</fullName>
    </submittedName>
</protein>
<dbReference type="GeneID" id="66985817"/>
<reference evidence="1" key="1">
    <citation type="submission" date="2021-01" db="EMBL/GenBank/DDBJ databases">
        <authorList>
            <consortium name="Aspergillus chevalieri M1 genome sequencing consortium"/>
            <person name="Kazuki M."/>
            <person name="Futagami T."/>
        </authorList>
    </citation>
    <scope>NUCLEOTIDE SEQUENCE</scope>
    <source>
        <strain evidence="1">M1</strain>
    </source>
</reference>
<evidence type="ECO:0000313" key="1">
    <source>
        <dbReference type="EMBL" id="BCR91459.1"/>
    </source>
</evidence>
<dbReference type="KEGG" id="ache:ACHE_70302S"/>
<dbReference type="EMBL" id="AP024422">
    <property type="protein sequence ID" value="BCR91459.1"/>
    <property type="molecule type" value="Genomic_DNA"/>
</dbReference>
<keyword evidence="2" id="KW-1185">Reference proteome</keyword>